<evidence type="ECO:0000256" key="1">
    <source>
        <dbReference type="ARBA" id="ARBA00023015"/>
    </source>
</evidence>
<dbReference type="InterPro" id="IPR036390">
    <property type="entry name" value="WH_DNA-bd_sf"/>
</dbReference>
<proteinExistence type="predicted"/>
<name>A0ABU1F3M6_9RHOB</name>
<dbReference type="Gene3D" id="1.10.10.10">
    <property type="entry name" value="Winged helix-like DNA-binding domain superfamily/Winged helix DNA-binding domain"/>
    <property type="match status" value="1"/>
</dbReference>
<gene>
    <name evidence="6" type="ORF">RGD00_02520</name>
</gene>
<dbReference type="Gene3D" id="1.20.120.530">
    <property type="entry name" value="GntR ligand-binding domain-like"/>
    <property type="match status" value="1"/>
</dbReference>
<dbReference type="SUPFAM" id="SSF48008">
    <property type="entry name" value="GntR ligand-binding domain-like"/>
    <property type="match status" value="1"/>
</dbReference>
<evidence type="ECO:0000313" key="6">
    <source>
        <dbReference type="EMBL" id="MDR5651462.1"/>
    </source>
</evidence>
<evidence type="ECO:0000313" key="7">
    <source>
        <dbReference type="Proteomes" id="UP001247754"/>
    </source>
</evidence>
<organism evidence="6 7">
    <name type="scientific">Ruixingdingia sedimenti</name>
    <dbReference type="NCBI Taxonomy" id="3073604"/>
    <lineage>
        <taxon>Bacteria</taxon>
        <taxon>Pseudomonadati</taxon>
        <taxon>Pseudomonadota</taxon>
        <taxon>Alphaproteobacteria</taxon>
        <taxon>Rhodobacterales</taxon>
        <taxon>Paracoccaceae</taxon>
        <taxon>Ruixingdingia</taxon>
    </lineage>
</organism>
<dbReference type="InterPro" id="IPR036388">
    <property type="entry name" value="WH-like_DNA-bd_sf"/>
</dbReference>
<reference evidence="6 7" key="1">
    <citation type="submission" date="2023-09" db="EMBL/GenBank/DDBJ databases">
        <title>Xinfangfangia sedmenti sp. nov., isolated the sedment.</title>
        <authorList>
            <person name="Xu L."/>
        </authorList>
    </citation>
    <scope>NUCLEOTIDE SEQUENCE [LARGE SCALE GENOMIC DNA]</scope>
    <source>
        <strain evidence="6 7">LG-4</strain>
    </source>
</reference>
<dbReference type="SUPFAM" id="SSF46785">
    <property type="entry name" value="Winged helix' DNA-binding domain"/>
    <property type="match status" value="1"/>
</dbReference>
<dbReference type="RefSeq" id="WP_310455628.1">
    <property type="nucleotide sequence ID" value="NZ_JAVKPH010000002.1"/>
</dbReference>
<dbReference type="PRINTS" id="PR00035">
    <property type="entry name" value="HTHGNTR"/>
</dbReference>
<dbReference type="InterPro" id="IPR008920">
    <property type="entry name" value="TF_FadR/GntR_C"/>
</dbReference>
<accession>A0ABU1F3M6</accession>
<feature type="region of interest" description="Disordered" evidence="4">
    <location>
        <begin position="1"/>
        <end position="21"/>
    </location>
</feature>
<dbReference type="CDD" id="cd07377">
    <property type="entry name" value="WHTH_GntR"/>
    <property type="match status" value="1"/>
</dbReference>
<sequence length="260" mass="29051">MGEGRTIRAGSRPDPADGLFGTDRPGELHERIYRSLIHAIASGRFAAGSRLPSEPELAAAFSVSRPVVRQAIDKLKADGLVSSQRGSGTYVTSLDHLAQTRLANREGLREQLDQMQSDLEFRLVYEPEAARLAAERHSEADLARMEEAMAQFRQAHEEGRITHHYDYLFHEAIARATGNSRFVRAAQSLEYAQDDAWLVIRHLVYFQPPTRAVEILAEHAAVLAFIRARDGNAARQAMADHIRASRQRLAGFFAPPDRQD</sequence>
<keyword evidence="3" id="KW-0804">Transcription</keyword>
<dbReference type="SMART" id="SM00895">
    <property type="entry name" value="FCD"/>
    <property type="match status" value="1"/>
</dbReference>
<evidence type="ECO:0000256" key="2">
    <source>
        <dbReference type="ARBA" id="ARBA00023125"/>
    </source>
</evidence>
<keyword evidence="7" id="KW-1185">Reference proteome</keyword>
<dbReference type="PANTHER" id="PTHR43537:SF44">
    <property type="entry name" value="GNTR FAMILY REGULATORY PROTEIN"/>
    <property type="match status" value="1"/>
</dbReference>
<feature type="domain" description="HTH gntR-type" evidence="5">
    <location>
        <begin position="26"/>
        <end position="94"/>
    </location>
</feature>
<dbReference type="SMART" id="SM00345">
    <property type="entry name" value="HTH_GNTR"/>
    <property type="match status" value="1"/>
</dbReference>
<dbReference type="Pfam" id="PF00392">
    <property type="entry name" value="GntR"/>
    <property type="match status" value="1"/>
</dbReference>
<dbReference type="InterPro" id="IPR011711">
    <property type="entry name" value="GntR_C"/>
</dbReference>
<dbReference type="Pfam" id="PF07729">
    <property type="entry name" value="FCD"/>
    <property type="match status" value="1"/>
</dbReference>
<protein>
    <submittedName>
        <fullName evidence="6">FadR/GntR family transcriptional regulator</fullName>
    </submittedName>
</protein>
<keyword evidence="1" id="KW-0805">Transcription regulation</keyword>
<evidence type="ECO:0000256" key="4">
    <source>
        <dbReference type="SAM" id="MobiDB-lite"/>
    </source>
</evidence>
<evidence type="ECO:0000259" key="5">
    <source>
        <dbReference type="PROSITE" id="PS50949"/>
    </source>
</evidence>
<dbReference type="Proteomes" id="UP001247754">
    <property type="component" value="Unassembled WGS sequence"/>
</dbReference>
<evidence type="ECO:0000256" key="3">
    <source>
        <dbReference type="ARBA" id="ARBA00023163"/>
    </source>
</evidence>
<dbReference type="PANTHER" id="PTHR43537">
    <property type="entry name" value="TRANSCRIPTIONAL REGULATOR, GNTR FAMILY"/>
    <property type="match status" value="1"/>
</dbReference>
<dbReference type="InterPro" id="IPR000524">
    <property type="entry name" value="Tscrpt_reg_HTH_GntR"/>
</dbReference>
<dbReference type="PROSITE" id="PS50949">
    <property type="entry name" value="HTH_GNTR"/>
    <property type="match status" value="1"/>
</dbReference>
<comment type="caution">
    <text evidence="6">The sequence shown here is derived from an EMBL/GenBank/DDBJ whole genome shotgun (WGS) entry which is preliminary data.</text>
</comment>
<keyword evidence="2" id="KW-0238">DNA-binding</keyword>
<dbReference type="EMBL" id="JAVKPH010000002">
    <property type="protein sequence ID" value="MDR5651462.1"/>
    <property type="molecule type" value="Genomic_DNA"/>
</dbReference>